<evidence type="ECO:0000256" key="6">
    <source>
        <dbReference type="ARBA" id="ARBA00023172"/>
    </source>
</evidence>
<sequence>MAISKKDKNAAAAASNTNTAGMSEREKAIDLALSQIERRFGKGSIMKLGDAAKVQIEAIPSGSIALDLALGIGGVPRGRVTEIYGPESSGKTTLCLHIIANAQRAGGFAAFVDAEHALDPSYAAKLGVDTANLLISQPDNGEQALEIVDSLVRSNAIDVVVVDSVAALTPRAEIEGEMGDSHVGLQARLMSHALRKLTGAINNSHTTVIFTNQLREKIGVMFGNPETTAGGKALKFYASVRLDIRRTDSIKQGQDVVGNRTRVRVIKNKVAPPFRTAEFDIMYSEGISREGGLIDLGLEMGLVKKSGAWFTVGDIRLGQGRENAKEFLRQNTDVATAIEDQIRGNILAFKAAEAEGVEEEDDPEEVALAEAGMDEEA</sequence>
<comment type="similarity">
    <text evidence="1 7 9">Belongs to the RecA family.</text>
</comment>
<feature type="region of interest" description="Disordered" evidence="10">
    <location>
        <begin position="354"/>
        <end position="377"/>
    </location>
</feature>
<dbReference type="Pfam" id="PF21096">
    <property type="entry name" value="RecA_C"/>
    <property type="match status" value="1"/>
</dbReference>
<dbReference type="SUPFAM" id="SSF52540">
    <property type="entry name" value="P-loop containing nucleoside triphosphate hydrolases"/>
    <property type="match status" value="1"/>
</dbReference>
<dbReference type="NCBIfam" id="TIGR02012">
    <property type="entry name" value="tigrfam_recA"/>
    <property type="match status" value="1"/>
</dbReference>
<dbReference type="SMART" id="SM00382">
    <property type="entry name" value="AAA"/>
    <property type="match status" value="1"/>
</dbReference>
<protein>
    <recommendedName>
        <fullName evidence="2 7">Protein RecA</fullName>
    </recommendedName>
    <alternativeName>
        <fullName evidence="7 8">Recombinase A</fullName>
    </alternativeName>
</protein>
<dbReference type="PANTHER" id="PTHR45900:SF1">
    <property type="entry name" value="MITOCHONDRIAL DNA REPAIR PROTEIN RECA HOMOLOG-RELATED"/>
    <property type="match status" value="1"/>
</dbReference>
<evidence type="ECO:0000256" key="8">
    <source>
        <dbReference type="RuleBase" id="RU000526"/>
    </source>
</evidence>
<feature type="binding site" evidence="7">
    <location>
        <begin position="85"/>
        <end position="92"/>
    </location>
    <ligand>
        <name>ATP</name>
        <dbReference type="ChEBI" id="CHEBI:30616"/>
    </ligand>
</feature>
<feature type="domain" description="RecA family profile 1" evidence="11">
    <location>
        <begin position="55"/>
        <end position="214"/>
    </location>
</feature>
<comment type="caution">
    <text evidence="13">The sequence shown here is derived from an EMBL/GenBank/DDBJ whole genome shotgun (WGS) entry which is preliminary data.</text>
</comment>
<evidence type="ECO:0000256" key="1">
    <source>
        <dbReference type="ARBA" id="ARBA00009391"/>
    </source>
</evidence>
<keyword evidence="4 7" id="KW-0067">ATP-binding</keyword>
<evidence type="ECO:0000313" key="13">
    <source>
        <dbReference type="EMBL" id="GCE03274.1"/>
    </source>
</evidence>
<dbReference type="InterPro" id="IPR023400">
    <property type="entry name" value="RecA_C_sf"/>
</dbReference>
<dbReference type="AlphaFoldDB" id="A0A401Z8T4"/>
<keyword evidence="6 7" id="KW-0233">DNA recombination</keyword>
<gene>
    <name evidence="7 13" type="primary">recA</name>
    <name evidence="13" type="ORF">KDAU_06030</name>
</gene>
<dbReference type="InterPro" id="IPR013765">
    <property type="entry name" value="DNA_recomb/repair_RecA"/>
</dbReference>
<evidence type="ECO:0000256" key="9">
    <source>
        <dbReference type="RuleBase" id="RU004527"/>
    </source>
</evidence>
<dbReference type="GO" id="GO:0003697">
    <property type="term" value="F:single-stranded DNA binding"/>
    <property type="evidence" value="ECO:0007669"/>
    <property type="project" value="UniProtKB-UniRule"/>
</dbReference>
<dbReference type="InterPro" id="IPR020588">
    <property type="entry name" value="RecA_ATP-bd"/>
</dbReference>
<accession>A0A401Z8T4</accession>
<evidence type="ECO:0000256" key="2">
    <source>
        <dbReference type="ARBA" id="ARBA00015553"/>
    </source>
</evidence>
<dbReference type="GO" id="GO:0006310">
    <property type="term" value="P:DNA recombination"/>
    <property type="evidence" value="ECO:0007669"/>
    <property type="project" value="UniProtKB-UniRule"/>
</dbReference>
<evidence type="ECO:0000256" key="4">
    <source>
        <dbReference type="ARBA" id="ARBA00022840"/>
    </source>
</evidence>
<dbReference type="InterPro" id="IPR020584">
    <property type="entry name" value="DNA_recomb/repair_RecA_CS"/>
</dbReference>
<keyword evidence="7" id="KW-0963">Cytoplasm</keyword>
<dbReference type="SUPFAM" id="SSF54752">
    <property type="entry name" value="RecA protein, C-terminal domain"/>
    <property type="match status" value="1"/>
</dbReference>
<evidence type="ECO:0000313" key="14">
    <source>
        <dbReference type="Proteomes" id="UP000287224"/>
    </source>
</evidence>
<dbReference type="Proteomes" id="UP000287224">
    <property type="component" value="Unassembled WGS sequence"/>
</dbReference>
<proteinExistence type="inferred from homology"/>
<keyword evidence="7 8" id="KW-0742">SOS response</keyword>
<dbReference type="PROSITE" id="PS00321">
    <property type="entry name" value="RECA_1"/>
    <property type="match status" value="1"/>
</dbReference>
<dbReference type="InterPro" id="IPR020587">
    <property type="entry name" value="RecA_monomer-monomer_interface"/>
</dbReference>
<dbReference type="PANTHER" id="PTHR45900">
    <property type="entry name" value="RECA"/>
    <property type="match status" value="1"/>
</dbReference>
<dbReference type="OrthoDB" id="9776733at2"/>
<dbReference type="InterPro" id="IPR027417">
    <property type="entry name" value="P-loop_NTPase"/>
</dbReference>
<dbReference type="HAMAP" id="MF_00268">
    <property type="entry name" value="RecA"/>
    <property type="match status" value="1"/>
</dbReference>
<evidence type="ECO:0000256" key="7">
    <source>
        <dbReference type="HAMAP-Rule" id="MF_00268"/>
    </source>
</evidence>
<dbReference type="GO" id="GO:0005524">
    <property type="term" value="F:ATP binding"/>
    <property type="evidence" value="ECO:0007669"/>
    <property type="project" value="UniProtKB-UniRule"/>
</dbReference>
<dbReference type="FunFam" id="3.40.50.300:FF:000087">
    <property type="entry name" value="Recombinase RecA"/>
    <property type="match status" value="1"/>
</dbReference>
<dbReference type="GO" id="GO:0009432">
    <property type="term" value="P:SOS response"/>
    <property type="evidence" value="ECO:0007669"/>
    <property type="project" value="UniProtKB-UniRule"/>
</dbReference>
<dbReference type="InterPro" id="IPR049261">
    <property type="entry name" value="RecA-like_C"/>
</dbReference>
<dbReference type="InterPro" id="IPR003593">
    <property type="entry name" value="AAA+_ATPase"/>
</dbReference>
<keyword evidence="7 8" id="KW-0234">DNA repair</keyword>
<name>A0A401Z8T4_9CHLR</name>
<feature type="compositionally biased region" description="Acidic residues" evidence="10">
    <location>
        <begin position="355"/>
        <end position="377"/>
    </location>
</feature>
<evidence type="ECO:0000259" key="11">
    <source>
        <dbReference type="PROSITE" id="PS50162"/>
    </source>
</evidence>
<keyword evidence="7 9" id="KW-0227">DNA damage</keyword>
<evidence type="ECO:0000259" key="12">
    <source>
        <dbReference type="PROSITE" id="PS50163"/>
    </source>
</evidence>
<dbReference type="PROSITE" id="PS50162">
    <property type="entry name" value="RECA_2"/>
    <property type="match status" value="1"/>
</dbReference>
<dbReference type="GO" id="GO:0006281">
    <property type="term" value="P:DNA repair"/>
    <property type="evidence" value="ECO:0007669"/>
    <property type="project" value="UniProtKB-UniRule"/>
</dbReference>
<keyword evidence="3 7" id="KW-0547">Nucleotide-binding</keyword>
<keyword evidence="5 7" id="KW-0238">DNA-binding</keyword>
<dbReference type="PRINTS" id="PR00142">
    <property type="entry name" value="RECA"/>
</dbReference>
<dbReference type="GO" id="GO:0140664">
    <property type="term" value="F:ATP-dependent DNA damage sensor activity"/>
    <property type="evidence" value="ECO:0007669"/>
    <property type="project" value="InterPro"/>
</dbReference>
<dbReference type="EMBL" id="BIFQ01000001">
    <property type="protein sequence ID" value="GCE03274.1"/>
    <property type="molecule type" value="Genomic_DNA"/>
</dbReference>
<dbReference type="Gene3D" id="3.40.50.300">
    <property type="entry name" value="P-loop containing nucleotide triphosphate hydrolases"/>
    <property type="match status" value="1"/>
</dbReference>
<dbReference type="PROSITE" id="PS50163">
    <property type="entry name" value="RECA_3"/>
    <property type="match status" value="1"/>
</dbReference>
<keyword evidence="14" id="KW-1185">Reference proteome</keyword>
<feature type="domain" description="RecA family profile 2" evidence="12">
    <location>
        <begin position="219"/>
        <end position="292"/>
    </location>
</feature>
<evidence type="ECO:0000256" key="5">
    <source>
        <dbReference type="ARBA" id="ARBA00023125"/>
    </source>
</evidence>
<evidence type="ECO:0000256" key="3">
    <source>
        <dbReference type="ARBA" id="ARBA00022741"/>
    </source>
</evidence>
<comment type="function">
    <text evidence="7">Can catalyze the hydrolysis of ATP in the presence of single-stranded DNA, the ATP-dependent uptake of single-stranded DNA by duplex DNA, and the ATP-dependent hybridization of homologous single-stranded DNAs. It interacts with LexA causing its activation and leading to its autocatalytic cleavage.</text>
</comment>
<dbReference type="CDD" id="cd00983">
    <property type="entry name" value="RecA"/>
    <property type="match status" value="1"/>
</dbReference>
<organism evidence="13 14">
    <name type="scientific">Dictyobacter aurantiacus</name>
    <dbReference type="NCBI Taxonomy" id="1936993"/>
    <lineage>
        <taxon>Bacteria</taxon>
        <taxon>Bacillati</taxon>
        <taxon>Chloroflexota</taxon>
        <taxon>Ktedonobacteria</taxon>
        <taxon>Ktedonobacterales</taxon>
        <taxon>Dictyobacteraceae</taxon>
        <taxon>Dictyobacter</taxon>
    </lineage>
</organism>
<reference evidence="14" key="1">
    <citation type="submission" date="2018-12" db="EMBL/GenBank/DDBJ databases">
        <title>Tengunoibacter tsumagoiensis gen. nov., sp. nov., Dictyobacter kobayashii sp. nov., D. alpinus sp. nov., and D. joshuensis sp. nov. and description of Dictyobacteraceae fam. nov. within the order Ktedonobacterales isolated from Tengu-no-mugimeshi.</title>
        <authorList>
            <person name="Wang C.M."/>
            <person name="Zheng Y."/>
            <person name="Sakai Y."/>
            <person name="Toyoda A."/>
            <person name="Minakuchi Y."/>
            <person name="Abe K."/>
            <person name="Yokota A."/>
            <person name="Yabe S."/>
        </authorList>
    </citation>
    <scope>NUCLEOTIDE SEQUENCE [LARGE SCALE GENOMIC DNA]</scope>
    <source>
        <strain evidence="14">S-27</strain>
    </source>
</reference>
<dbReference type="Pfam" id="PF00154">
    <property type="entry name" value="RecA_N"/>
    <property type="match status" value="1"/>
</dbReference>
<dbReference type="InterPro" id="IPR049428">
    <property type="entry name" value="RecA-like_N"/>
</dbReference>
<dbReference type="GO" id="GO:0003684">
    <property type="term" value="F:damaged DNA binding"/>
    <property type="evidence" value="ECO:0007669"/>
    <property type="project" value="UniProtKB-UniRule"/>
</dbReference>
<evidence type="ECO:0000256" key="10">
    <source>
        <dbReference type="SAM" id="MobiDB-lite"/>
    </source>
</evidence>
<comment type="subcellular location">
    <subcellularLocation>
        <location evidence="7">Cytoplasm</location>
    </subcellularLocation>
</comment>
<dbReference type="GO" id="GO:0005829">
    <property type="term" value="C:cytosol"/>
    <property type="evidence" value="ECO:0007669"/>
    <property type="project" value="TreeGrafter"/>
</dbReference>